<proteinExistence type="predicted"/>
<dbReference type="Proteomes" id="UP000298416">
    <property type="component" value="Unassembled WGS sequence"/>
</dbReference>
<feature type="region of interest" description="Disordered" evidence="1">
    <location>
        <begin position="848"/>
        <end position="884"/>
    </location>
</feature>
<feature type="compositionally biased region" description="Polar residues" evidence="1">
    <location>
        <begin position="560"/>
        <end position="580"/>
    </location>
</feature>
<keyword evidence="3" id="KW-1185">Reference proteome</keyword>
<dbReference type="PANTHER" id="PTHR33870">
    <property type="entry name" value="CARDIOMYOPATHY-ASSOCIATED PROTEIN"/>
    <property type="match status" value="1"/>
</dbReference>
<comment type="caution">
    <text evidence="2">The sequence shown here is derived from an EMBL/GenBank/DDBJ whole genome shotgun (WGS) entry which is preliminary data.</text>
</comment>
<feature type="compositionally biased region" description="Low complexity" evidence="1">
    <location>
        <begin position="640"/>
        <end position="651"/>
    </location>
</feature>
<feature type="region of interest" description="Disordered" evidence="1">
    <location>
        <begin position="388"/>
        <end position="426"/>
    </location>
</feature>
<dbReference type="EMBL" id="PNBA02000022">
    <property type="protein sequence ID" value="KAG6386424.1"/>
    <property type="molecule type" value="Genomic_DNA"/>
</dbReference>
<accession>A0A8X8W1Y3</accession>
<feature type="compositionally biased region" description="Polar residues" evidence="1">
    <location>
        <begin position="469"/>
        <end position="479"/>
    </location>
</feature>
<evidence type="ECO:0000313" key="2">
    <source>
        <dbReference type="EMBL" id="KAG6386424.1"/>
    </source>
</evidence>
<feature type="compositionally biased region" description="Polar residues" evidence="1">
    <location>
        <begin position="729"/>
        <end position="741"/>
    </location>
</feature>
<feature type="region of interest" description="Disordered" evidence="1">
    <location>
        <begin position="560"/>
        <end position="741"/>
    </location>
</feature>
<reference evidence="2" key="2">
    <citation type="submission" date="2020-08" db="EMBL/GenBank/DDBJ databases">
        <title>Plant Genome Project.</title>
        <authorList>
            <person name="Zhang R.-G."/>
        </authorList>
    </citation>
    <scope>NUCLEOTIDE SEQUENCE</scope>
    <source>
        <strain evidence="2">Huo1</strain>
        <tissue evidence="2">Leaf</tissue>
    </source>
</reference>
<sequence length="884" mass="98528">MDLNAYDVKLWMWKMMKTSTNTWFNVVKRHPYVTSCLFFLFLIYLCRPLFFRILIYSLPPAVSTWVVLHIRDGRRCKEDREKESEQKEREGGVKMVQFVEEGKGEGEGEGEGNGKERIKKAFSRVHSVRRRKAKEIEQGVDPYVPVKRNVVGDVDAYEEYADDEEFNLTHPDKDLVDKTALVQESPKEIHQVQADTATATDILISNTIYHDPEVLRSLRLLKDEEDAREEAGKAMDMNIAEAERLESLIARRRSKKVVSQHVKKSLMNNVATKGAQMPPIAIPKISSRCSPTRSIHPFSPGPGSAPSMLGPTRNPFDLPYDPLEEKPDLTEDGFQQEFALGHNRDFMFCRHESFSLGTSLPMDFFEERDDPSLIDDFGFRRRQSYVGYQYPKPQTEESEADLGTTTEAESGHESDSGPDSKSNLERLENDQPYDDQIKEVIQVHENPRPEDCDDEPNTRSNGLDELSLSGASTGSSNEDVTPVCRINREAILKSLSIRRNSVSVPNMENEHLQENNLSYANSALENASRLKQQYFADKLQRRHGMTFSIASDMQVEVSELSSPPLTIGENMSCQEDNSSWDGVDSWAGSSRLSEAEDNETRPPRANEAASTRSRRADDEKPPGIPSSASASGLQATSMHSSTTVQTSSLESSSDEDPSKEQSPASAAATEMVASNEPAEAGSETPAATGSNDQPTISPKSVLQSVPSAVSFEHEDRDEVQPSGSRPADHSSSNVSPDSWVQFSVGTSSNRAAESPQVHITHTQTFILYIHFFRPKFLHVQQNDHKLKQVVYSGASDSEHAWLESDSSTSLSSEVESSDMDCMNVESKIQEILAFEAANSSNWANKGKMVIEDSSHEQDDTSISSGDYDSELDERVYLPEGGGFK</sequence>
<feature type="compositionally biased region" description="Basic and acidic residues" evidence="1">
    <location>
        <begin position="848"/>
        <end position="858"/>
    </location>
</feature>
<dbReference type="PANTHER" id="PTHR33870:SF32">
    <property type="match status" value="1"/>
</dbReference>
<organism evidence="2">
    <name type="scientific">Salvia splendens</name>
    <name type="common">Scarlet sage</name>
    <dbReference type="NCBI Taxonomy" id="180675"/>
    <lineage>
        <taxon>Eukaryota</taxon>
        <taxon>Viridiplantae</taxon>
        <taxon>Streptophyta</taxon>
        <taxon>Embryophyta</taxon>
        <taxon>Tracheophyta</taxon>
        <taxon>Spermatophyta</taxon>
        <taxon>Magnoliopsida</taxon>
        <taxon>eudicotyledons</taxon>
        <taxon>Gunneridae</taxon>
        <taxon>Pentapetalae</taxon>
        <taxon>asterids</taxon>
        <taxon>lamiids</taxon>
        <taxon>Lamiales</taxon>
        <taxon>Lamiaceae</taxon>
        <taxon>Nepetoideae</taxon>
        <taxon>Mentheae</taxon>
        <taxon>Salviinae</taxon>
        <taxon>Salvia</taxon>
        <taxon>Salvia subgen. Calosphace</taxon>
        <taxon>core Calosphace</taxon>
    </lineage>
</organism>
<reference evidence="2" key="1">
    <citation type="submission" date="2018-01" db="EMBL/GenBank/DDBJ databases">
        <authorList>
            <person name="Mao J.F."/>
        </authorList>
    </citation>
    <scope>NUCLEOTIDE SEQUENCE</scope>
    <source>
        <strain evidence="2">Huo1</strain>
        <tissue evidence="2">Leaf</tissue>
    </source>
</reference>
<evidence type="ECO:0000256" key="1">
    <source>
        <dbReference type="SAM" id="MobiDB-lite"/>
    </source>
</evidence>
<protein>
    <submittedName>
        <fullName evidence="2">Uncharacterized protein</fullName>
    </submittedName>
</protein>
<name>A0A8X8W1Y3_SALSN</name>
<evidence type="ECO:0000313" key="3">
    <source>
        <dbReference type="Proteomes" id="UP000298416"/>
    </source>
</evidence>
<feature type="compositionally biased region" description="Polar residues" evidence="1">
    <location>
        <begin position="685"/>
        <end position="707"/>
    </location>
</feature>
<feature type="region of interest" description="Disordered" evidence="1">
    <location>
        <begin position="445"/>
        <end position="480"/>
    </location>
</feature>
<gene>
    <name evidence="2" type="ORF">SASPL_155325</name>
</gene>
<dbReference type="AlphaFoldDB" id="A0A8X8W1Y3"/>